<keyword evidence="12" id="KW-0489">Methyltransferase</keyword>
<keyword evidence="4" id="KW-0805">Transcription regulation</keyword>
<proteinExistence type="inferred from homology"/>
<comment type="similarity">
    <text evidence="2">Belongs to the JARID1 histone demethylase family.</text>
</comment>
<dbReference type="PROSITE" id="PS51667">
    <property type="entry name" value="WRC"/>
    <property type="match status" value="1"/>
</dbReference>
<keyword evidence="6" id="KW-0539">Nucleus</keyword>
<dbReference type="InterPro" id="IPR001841">
    <property type="entry name" value="Znf_RING"/>
</dbReference>
<accession>A0A833QFN7</accession>
<dbReference type="AlphaFoldDB" id="A0A833QFN7"/>
<organism evidence="12 13">
    <name type="scientific">Carex littledalei</name>
    <dbReference type="NCBI Taxonomy" id="544730"/>
    <lineage>
        <taxon>Eukaryota</taxon>
        <taxon>Viridiplantae</taxon>
        <taxon>Streptophyta</taxon>
        <taxon>Embryophyta</taxon>
        <taxon>Tracheophyta</taxon>
        <taxon>Spermatophyta</taxon>
        <taxon>Magnoliopsida</taxon>
        <taxon>Liliopsida</taxon>
        <taxon>Poales</taxon>
        <taxon>Cyperaceae</taxon>
        <taxon>Cyperoideae</taxon>
        <taxon>Cariceae</taxon>
        <taxon>Carex</taxon>
        <taxon>Carex subgen. Euthyceras</taxon>
    </lineage>
</organism>
<dbReference type="GO" id="GO:0006357">
    <property type="term" value="P:regulation of transcription by RNA polymerase II"/>
    <property type="evidence" value="ECO:0007669"/>
    <property type="project" value="TreeGrafter"/>
</dbReference>
<evidence type="ECO:0000256" key="4">
    <source>
        <dbReference type="ARBA" id="ARBA00023015"/>
    </source>
</evidence>
<dbReference type="SUPFAM" id="SSF51197">
    <property type="entry name" value="Clavaminate synthase-like"/>
    <property type="match status" value="1"/>
</dbReference>
<dbReference type="Pfam" id="PF08879">
    <property type="entry name" value="WRC"/>
    <property type="match status" value="1"/>
</dbReference>
<dbReference type="PROSITE" id="PS51184">
    <property type="entry name" value="JMJC"/>
    <property type="match status" value="1"/>
</dbReference>
<dbReference type="GO" id="GO:0032454">
    <property type="term" value="F:histone H3K9 demethylase activity"/>
    <property type="evidence" value="ECO:0007669"/>
    <property type="project" value="InterPro"/>
</dbReference>
<keyword evidence="5" id="KW-0804">Transcription</keyword>
<dbReference type="OrthoDB" id="1667110at2759"/>
<evidence type="ECO:0000256" key="8">
    <source>
        <dbReference type="PROSITE-ProRule" id="PRU01002"/>
    </source>
</evidence>
<protein>
    <submittedName>
        <fullName evidence="12">Lysine-specific demethylase JMJ25</fullName>
    </submittedName>
</protein>
<dbReference type="GO" id="GO:0008168">
    <property type="term" value="F:methyltransferase activity"/>
    <property type="evidence" value="ECO:0007669"/>
    <property type="project" value="UniProtKB-KW"/>
</dbReference>
<dbReference type="InterPro" id="IPR014977">
    <property type="entry name" value="WRC_dom"/>
</dbReference>
<sequence>MDQLRLSVGPPEETNSVPEELRCKRSDGKQWRCSALSMPDKTVCEKHYIQAKKRAANSALRASLKKARRMAQEEEEVGARINGFAGAGLNLGSISSARRFGEKFNRMGPIASGVIVNRENKETVSKLVFLRNGIGANNNISNGDGREFGENGIGPGPVPEDNSLKVCGVPDRPTELICHQCQENARGLLCTSCNKKSYCANCISKWYPEIPLDEIKKVCPACRGICNCQICLQGDNLIKAKVQEMGGIEKLKYLHRLLVYVLPVVKHIYASQCFEIGVEAKMQGSKVDIPRAKIDPDQQILCDFCKVPIFDYHRHCTDCSYDLCLACSRDIRDASKTIHEPKETCANSICFSELFPSWKASRSGTIPCGPHTLGGCGRSELILRRILKINWISKLAKNTEEMVYGCQVLEQMDPSCGTGEPVSSPYCALWDEVKQEGVSRFSKYWERGVPVVVRHSFEMPLASSWDPLTIWRGVKETIDEEMDDSLVVKAMDCKSQSEVEIELAEFLRGYSERNMLQRGELTRQILRLTGWPSATILEEFLVCQRPEFLVNFPLIDFIHSKWGVINLPSKLPHDSSMPEMGPGLSVSYGNSVTNLQVNMCDVVFMLMHTTGLHQQKETSTSNNHEFEGSKSINGSKIDSFSIELERENLVGAVWDVLRREDVPKLNEFLRVHWQEIGPTHQSREAEQLVYDGAIFLDEEMKVLLKNEYGIQPWSIIQQIGDAVFIPAGCAFQVRNIQSSVQLKLEFLLPESVQEAARMAQEIRCLPNDHHAKLNMLEVEKICLYAASSAIREIQKISLDPNLNLDKKFKDRNLTQAVSENLARVSSNKLQVVVNS</sequence>
<dbReference type="InterPro" id="IPR045109">
    <property type="entry name" value="LSDs-like"/>
</dbReference>
<dbReference type="PANTHER" id="PTHR12549">
    <property type="entry name" value="JMJC DOMAIN-CONTAINING HISTONE DEMETHYLATION PROTEIN"/>
    <property type="match status" value="1"/>
</dbReference>
<evidence type="ECO:0000256" key="6">
    <source>
        <dbReference type="ARBA" id="ARBA00023242"/>
    </source>
</evidence>
<dbReference type="GO" id="GO:0032259">
    <property type="term" value="P:methylation"/>
    <property type="evidence" value="ECO:0007669"/>
    <property type="project" value="UniProtKB-KW"/>
</dbReference>
<feature type="domain" description="RING-type" evidence="9">
    <location>
        <begin position="178"/>
        <end position="223"/>
    </location>
</feature>
<evidence type="ECO:0000313" key="13">
    <source>
        <dbReference type="Proteomes" id="UP000623129"/>
    </source>
</evidence>
<keyword evidence="7" id="KW-0862">Zinc</keyword>
<name>A0A833QFN7_9POAL</name>
<dbReference type="GO" id="GO:0003712">
    <property type="term" value="F:transcription coregulator activity"/>
    <property type="evidence" value="ECO:0007669"/>
    <property type="project" value="TreeGrafter"/>
</dbReference>
<dbReference type="InterPro" id="IPR003347">
    <property type="entry name" value="JmjC_dom"/>
</dbReference>
<evidence type="ECO:0000259" key="10">
    <source>
        <dbReference type="PROSITE" id="PS51184"/>
    </source>
</evidence>
<feature type="domain" description="JmjC" evidence="10">
    <location>
        <begin position="534"/>
        <end position="763"/>
    </location>
</feature>
<comment type="subcellular location">
    <subcellularLocation>
        <location evidence="1">Nucleus</location>
    </subcellularLocation>
</comment>
<evidence type="ECO:0000256" key="2">
    <source>
        <dbReference type="ARBA" id="ARBA00006801"/>
    </source>
</evidence>
<dbReference type="Proteomes" id="UP000623129">
    <property type="component" value="Unassembled WGS sequence"/>
</dbReference>
<keyword evidence="12" id="KW-0808">Transferase</keyword>
<dbReference type="EMBL" id="SWLB01000024">
    <property type="protein sequence ID" value="KAF3322818.1"/>
    <property type="molecule type" value="Genomic_DNA"/>
</dbReference>
<evidence type="ECO:0000259" key="11">
    <source>
        <dbReference type="PROSITE" id="PS51667"/>
    </source>
</evidence>
<keyword evidence="7" id="KW-0863">Zinc-finger</keyword>
<dbReference type="PANTHER" id="PTHR12549:SF17">
    <property type="entry name" value="E3 UBIQUITIN-PROTEIN LIGASE JMJ24"/>
    <property type="match status" value="1"/>
</dbReference>
<dbReference type="InterPro" id="IPR018866">
    <property type="entry name" value="Znf-4CXXC_R1"/>
</dbReference>
<dbReference type="GO" id="GO:0000785">
    <property type="term" value="C:chromatin"/>
    <property type="evidence" value="ECO:0007669"/>
    <property type="project" value="TreeGrafter"/>
</dbReference>
<dbReference type="GO" id="GO:0031490">
    <property type="term" value="F:chromatin DNA binding"/>
    <property type="evidence" value="ECO:0007669"/>
    <property type="project" value="TreeGrafter"/>
</dbReference>
<dbReference type="GO" id="GO:0000118">
    <property type="term" value="C:histone deacetylase complex"/>
    <property type="evidence" value="ECO:0007669"/>
    <property type="project" value="TreeGrafter"/>
</dbReference>
<dbReference type="Gene3D" id="2.60.120.650">
    <property type="entry name" value="Cupin"/>
    <property type="match status" value="1"/>
</dbReference>
<evidence type="ECO:0000256" key="7">
    <source>
        <dbReference type="PROSITE-ProRule" id="PRU00175"/>
    </source>
</evidence>
<keyword evidence="3" id="KW-0479">Metal-binding</keyword>
<gene>
    <name evidence="12" type="ORF">FCM35_KLT12807</name>
</gene>
<evidence type="ECO:0000256" key="1">
    <source>
        <dbReference type="ARBA" id="ARBA00004123"/>
    </source>
</evidence>
<comment type="caution">
    <text evidence="8">Lacks conserved residue(s) required for the propagation of feature annotation.</text>
</comment>
<feature type="domain" description="WRC" evidence="11">
    <location>
        <begin position="17"/>
        <end position="61"/>
    </location>
</feature>
<dbReference type="PROSITE" id="PS50089">
    <property type="entry name" value="ZF_RING_2"/>
    <property type="match status" value="1"/>
</dbReference>
<dbReference type="SMART" id="SM00558">
    <property type="entry name" value="JmjC"/>
    <property type="match status" value="1"/>
</dbReference>
<keyword evidence="13" id="KW-1185">Reference proteome</keyword>
<evidence type="ECO:0000256" key="3">
    <source>
        <dbReference type="ARBA" id="ARBA00022723"/>
    </source>
</evidence>
<dbReference type="Pfam" id="PF10497">
    <property type="entry name" value="zf-4CXXC_R1"/>
    <property type="match status" value="1"/>
</dbReference>
<evidence type="ECO:0000256" key="5">
    <source>
        <dbReference type="ARBA" id="ARBA00023163"/>
    </source>
</evidence>
<evidence type="ECO:0000259" key="9">
    <source>
        <dbReference type="PROSITE" id="PS50089"/>
    </source>
</evidence>
<dbReference type="GO" id="GO:0008270">
    <property type="term" value="F:zinc ion binding"/>
    <property type="evidence" value="ECO:0007669"/>
    <property type="project" value="UniProtKB-KW"/>
</dbReference>
<reference evidence="12" key="1">
    <citation type="submission" date="2020-01" db="EMBL/GenBank/DDBJ databases">
        <title>Genome sequence of Kobresia littledalei, the first chromosome-level genome in the family Cyperaceae.</title>
        <authorList>
            <person name="Qu G."/>
        </authorList>
    </citation>
    <scope>NUCLEOTIDE SEQUENCE</scope>
    <source>
        <strain evidence="12">C.B.Clarke</strain>
        <tissue evidence="12">Leaf</tissue>
    </source>
</reference>
<dbReference type="Pfam" id="PF02373">
    <property type="entry name" value="JmjC"/>
    <property type="match status" value="1"/>
</dbReference>
<evidence type="ECO:0000313" key="12">
    <source>
        <dbReference type="EMBL" id="KAF3322818.1"/>
    </source>
</evidence>
<comment type="caution">
    <text evidence="12">The sequence shown here is derived from an EMBL/GenBank/DDBJ whole genome shotgun (WGS) entry which is preliminary data.</text>
</comment>